<keyword evidence="12" id="KW-1185">Reference proteome</keyword>
<evidence type="ECO:0000259" key="10">
    <source>
        <dbReference type="PROSITE" id="PS50112"/>
    </source>
</evidence>
<dbReference type="InterPro" id="IPR000014">
    <property type="entry name" value="PAS"/>
</dbReference>
<dbReference type="SMART" id="SM00911">
    <property type="entry name" value="HWE_HK"/>
    <property type="match status" value="1"/>
</dbReference>
<evidence type="ECO:0000256" key="9">
    <source>
        <dbReference type="SAM" id="Phobius"/>
    </source>
</evidence>
<evidence type="ECO:0000256" key="1">
    <source>
        <dbReference type="ARBA" id="ARBA00000085"/>
    </source>
</evidence>
<organism evidence="11 12">
    <name type="scientific">Roseicella aquatilis</name>
    <dbReference type="NCBI Taxonomy" id="2527868"/>
    <lineage>
        <taxon>Bacteria</taxon>
        <taxon>Pseudomonadati</taxon>
        <taxon>Pseudomonadota</taxon>
        <taxon>Alphaproteobacteria</taxon>
        <taxon>Acetobacterales</taxon>
        <taxon>Roseomonadaceae</taxon>
        <taxon>Roseicella</taxon>
    </lineage>
</organism>
<keyword evidence="6" id="KW-0418">Kinase</keyword>
<dbReference type="Pfam" id="PF07536">
    <property type="entry name" value="HWE_HK"/>
    <property type="match status" value="1"/>
</dbReference>
<sequence>MMQLPVPVQKAPSPRPVRRAAALRASGLLLVAALLLPVALLPLSRLVPTLGMEAKTLSEEAATAAGRVAEALAAQPDPAAALAAIPVPTGLRLALVGPDGRIMARAGAEAEQAGETCLVAEQGVEGTPLLLRATRAAAPPAAGLVPLGAAVLAMLLLALLARQREARAAAAAAEEERRDALRTAALAESEAQLRLALAAAALGCWSWDEASDRIDWDAQAAAILGWCPAGQPGGAALRDCVDPADLPQLDAALDQTRRNGEAATCELRLRTAPESPPRWVELHAQARRRHGTITWHGVISDITARRHAEEQQRLLLREVDHRAKNTLAVVQALLRLTRTEDPASFLPRVEARIAALSRAHTLLARARWRGIDLHQLVEAEMVRHGAPEAARHLGGPPVTLAAIATQPMAMVLHELASNAGRHGALARPDGALSLNWRLLPDGGLELAWQERQPGPVRGGTARGGLGTRIMDATVRDQLGGSVARDWTPEGLRCTIRLPVACVLASPTDRAEKTDIAA</sequence>
<protein>
    <recommendedName>
        <fullName evidence="2">histidine kinase</fullName>
        <ecNumber evidence="2">2.7.13.3</ecNumber>
    </recommendedName>
</protein>
<gene>
    <name evidence="11" type="ORF">EXY23_05040</name>
</gene>
<keyword evidence="8" id="KW-0175">Coiled coil</keyword>
<keyword evidence="9" id="KW-0472">Membrane</keyword>
<evidence type="ECO:0000313" key="12">
    <source>
        <dbReference type="Proteomes" id="UP000295023"/>
    </source>
</evidence>
<comment type="catalytic activity">
    <reaction evidence="1">
        <text>ATP + protein L-histidine = ADP + protein N-phospho-L-histidine.</text>
        <dbReference type="EC" id="2.7.13.3"/>
    </reaction>
</comment>
<dbReference type="Gene3D" id="3.30.450.20">
    <property type="entry name" value="PAS domain"/>
    <property type="match status" value="1"/>
</dbReference>
<dbReference type="GO" id="GO:0005524">
    <property type="term" value="F:ATP binding"/>
    <property type="evidence" value="ECO:0007669"/>
    <property type="project" value="UniProtKB-KW"/>
</dbReference>
<dbReference type="RefSeq" id="WP_132285198.1">
    <property type="nucleotide sequence ID" value="NZ_SKBM01000003.1"/>
</dbReference>
<name>A0A4R4DU41_9PROT</name>
<keyword evidence="9" id="KW-0812">Transmembrane</keyword>
<comment type="caution">
    <text evidence="11">The sequence shown here is derived from an EMBL/GenBank/DDBJ whole genome shotgun (WGS) entry which is preliminary data.</text>
</comment>
<evidence type="ECO:0000313" key="11">
    <source>
        <dbReference type="EMBL" id="TCZ65538.1"/>
    </source>
</evidence>
<dbReference type="CDD" id="cd00130">
    <property type="entry name" value="PAS"/>
    <property type="match status" value="1"/>
</dbReference>
<dbReference type="SUPFAM" id="SSF55785">
    <property type="entry name" value="PYP-like sensor domain (PAS domain)"/>
    <property type="match status" value="1"/>
</dbReference>
<evidence type="ECO:0000256" key="4">
    <source>
        <dbReference type="ARBA" id="ARBA00022679"/>
    </source>
</evidence>
<dbReference type="InterPro" id="IPR011102">
    <property type="entry name" value="Sig_transdc_His_kinase_HWE"/>
</dbReference>
<dbReference type="Gene3D" id="3.30.565.10">
    <property type="entry name" value="Histidine kinase-like ATPase, C-terminal domain"/>
    <property type="match status" value="1"/>
</dbReference>
<feature type="transmembrane region" description="Helical" evidence="9">
    <location>
        <begin position="21"/>
        <end position="43"/>
    </location>
</feature>
<keyword evidence="7" id="KW-0067">ATP-binding</keyword>
<keyword evidence="5" id="KW-0547">Nucleotide-binding</keyword>
<dbReference type="InterPro" id="IPR036890">
    <property type="entry name" value="HATPase_C_sf"/>
</dbReference>
<dbReference type="EMBL" id="SKBM01000003">
    <property type="protein sequence ID" value="TCZ65538.1"/>
    <property type="molecule type" value="Genomic_DNA"/>
</dbReference>
<proteinExistence type="predicted"/>
<feature type="domain" description="PAS" evidence="10">
    <location>
        <begin position="189"/>
        <end position="260"/>
    </location>
</feature>
<dbReference type="InterPro" id="IPR035965">
    <property type="entry name" value="PAS-like_dom_sf"/>
</dbReference>
<evidence type="ECO:0000256" key="5">
    <source>
        <dbReference type="ARBA" id="ARBA00022741"/>
    </source>
</evidence>
<dbReference type="PANTHER" id="PTHR41523:SF8">
    <property type="entry name" value="ETHYLENE RESPONSE SENSOR PROTEIN"/>
    <property type="match status" value="1"/>
</dbReference>
<dbReference type="EC" id="2.7.13.3" evidence="2"/>
<accession>A0A4R4DU41</accession>
<evidence type="ECO:0000256" key="6">
    <source>
        <dbReference type="ARBA" id="ARBA00022777"/>
    </source>
</evidence>
<keyword evidence="3" id="KW-0597">Phosphoprotein</keyword>
<keyword evidence="4" id="KW-0808">Transferase</keyword>
<dbReference type="OrthoDB" id="7991996at2"/>
<reference evidence="11 12" key="1">
    <citation type="submission" date="2019-03" db="EMBL/GenBank/DDBJ databases">
        <title>Paracraurococcus aquatilis NE82 genome sequence.</title>
        <authorList>
            <person name="Zhao Y."/>
            <person name="Du Z."/>
        </authorList>
    </citation>
    <scope>NUCLEOTIDE SEQUENCE [LARGE SCALE GENOMIC DNA]</scope>
    <source>
        <strain evidence="11 12">NE82</strain>
    </source>
</reference>
<evidence type="ECO:0000256" key="7">
    <source>
        <dbReference type="ARBA" id="ARBA00022840"/>
    </source>
</evidence>
<evidence type="ECO:0000256" key="8">
    <source>
        <dbReference type="SAM" id="Coils"/>
    </source>
</evidence>
<dbReference type="PROSITE" id="PS50112">
    <property type="entry name" value="PAS"/>
    <property type="match status" value="1"/>
</dbReference>
<dbReference type="PANTHER" id="PTHR41523">
    <property type="entry name" value="TWO-COMPONENT SYSTEM SENSOR PROTEIN"/>
    <property type="match status" value="1"/>
</dbReference>
<feature type="transmembrane region" description="Helical" evidence="9">
    <location>
        <begin position="141"/>
        <end position="161"/>
    </location>
</feature>
<evidence type="ECO:0000256" key="2">
    <source>
        <dbReference type="ARBA" id="ARBA00012438"/>
    </source>
</evidence>
<keyword evidence="9" id="KW-1133">Transmembrane helix</keyword>
<dbReference type="GO" id="GO:0004673">
    <property type="term" value="F:protein histidine kinase activity"/>
    <property type="evidence" value="ECO:0007669"/>
    <property type="project" value="UniProtKB-EC"/>
</dbReference>
<feature type="coiled-coil region" evidence="8">
    <location>
        <begin position="156"/>
        <end position="190"/>
    </location>
</feature>
<dbReference type="AlphaFoldDB" id="A0A4R4DU41"/>
<evidence type="ECO:0000256" key="3">
    <source>
        <dbReference type="ARBA" id="ARBA00022553"/>
    </source>
</evidence>
<dbReference type="Proteomes" id="UP000295023">
    <property type="component" value="Unassembled WGS sequence"/>
</dbReference>
<dbReference type="NCBIfam" id="TIGR00229">
    <property type="entry name" value="sensory_box"/>
    <property type="match status" value="1"/>
</dbReference>